<evidence type="ECO:0000256" key="6">
    <source>
        <dbReference type="SAM" id="SignalP"/>
    </source>
</evidence>
<dbReference type="AlphaFoldDB" id="A0A068X0C6"/>
<feature type="compositionally biased region" description="Polar residues" evidence="4">
    <location>
        <begin position="497"/>
        <end position="513"/>
    </location>
</feature>
<evidence type="ECO:0000256" key="1">
    <source>
        <dbReference type="ARBA" id="ARBA00022729"/>
    </source>
</evidence>
<dbReference type="SMART" id="SM00181">
    <property type="entry name" value="EGF"/>
    <property type="match status" value="1"/>
</dbReference>
<feature type="region of interest" description="Disordered" evidence="4">
    <location>
        <begin position="494"/>
        <end position="513"/>
    </location>
</feature>
<dbReference type="PROSITE" id="PS50026">
    <property type="entry name" value="EGF_3"/>
    <property type="match status" value="1"/>
</dbReference>
<dbReference type="SUPFAM" id="SSF57196">
    <property type="entry name" value="EGF/Laminin"/>
    <property type="match status" value="1"/>
</dbReference>
<dbReference type="OrthoDB" id="6159398at2759"/>
<reference evidence="9 10" key="1">
    <citation type="journal article" date="2013" name="Nature">
        <title>The genomes of four tapeworm species reveal adaptations to parasitism.</title>
        <authorList>
            <person name="Tsai I.J."/>
            <person name="Zarowiecki M."/>
            <person name="Holroyd N."/>
            <person name="Garciarrubio A."/>
            <person name="Sanchez-Flores A."/>
            <person name="Brooks K.L."/>
            <person name="Tracey A."/>
            <person name="Bobes R.J."/>
            <person name="Fragoso G."/>
            <person name="Sciutto E."/>
            <person name="Aslett M."/>
            <person name="Beasley H."/>
            <person name="Bennett H.M."/>
            <person name="Cai J."/>
            <person name="Camicia F."/>
            <person name="Clark R."/>
            <person name="Cucher M."/>
            <person name="De Silva N."/>
            <person name="Day T.A."/>
            <person name="Deplazes P."/>
            <person name="Estrada K."/>
            <person name="Fernandez C."/>
            <person name="Holland P.W."/>
            <person name="Hou J."/>
            <person name="Hu S."/>
            <person name="Huckvale T."/>
            <person name="Hung S.S."/>
            <person name="Kamenetzky L."/>
            <person name="Keane J.A."/>
            <person name="Kiss F."/>
            <person name="Koziol U."/>
            <person name="Lambert O."/>
            <person name="Liu K."/>
            <person name="Luo X."/>
            <person name="Luo Y."/>
            <person name="Macchiaroli N."/>
            <person name="Nichol S."/>
            <person name="Paps J."/>
            <person name="Parkinson J."/>
            <person name="Pouchkina-Stantcheva N."/>
            <person name="Riddiford N."/>
            <person name="Rosenzvit M."/>
            <person name="Salinas G."/>
            <person name="Wasmuth J.D."/>
            <person name="Zamanian M."/>
            <person name="Zheng Y."/>
            <person name="Cai X."/>
            <person name="Soberon X."/>
            <person name="Olson P.D."/>
            <person name="Laclette J.P."/>
            <person name="Brehm K."/>
            <person name="Berriman M."/>
            <person name="Garciarrubio A."/>
            <person name="Bobes R.J."/>
            <person name="Fragoso G."/>
            <person name="Sanchez-Flores A."/>
            <person name="Estrada K."/>
            <person name="Cevallos M.A."/>
            <person name="Morett E."/>
            <person name="Gonzalez V."/>
            <person name="Portillo T."/>
            <person name="Ochoa-Leyva A."/>
            <person name="Jose M.V."/>
            <person name="Sciutto E."/>
            <person name="Landa A."/>
            <person name="Jimenez L."/>
            <person name="Valdes V."/>
            <person name="Carrero J.C."/>
            <person name="Larralde C."/>
            <person name="Morales-Montor J."/>
            <person name="Limon-Lason J."/>
            <person name="Soberon X."/>
            <person name="Laclette J.P."/>
        </authorList>
    </citation>
    <scope>NUCLEOTIDE SEQUENCE [LARGE SCALE GENOMIC DNA]</scope>
</reference>
<dbReference type="InterPro" id="IPR007110">
    <property type="entry name" value="Ig-like_dom"/>
</dbReference>
<keyword evidence="5" id="KW-0812">Transmembrane</keyword>
<evidence type="ECO:0000256" key="2">
    <source>
        <dbReference type="ARBA" id="ARBA00023157"/>
    </source>
</evidence>
<dbReference type="InterPro" id="IPR003599">
    <property type="entry name" value="Ig_sub"/>
</dbReference>
<evidence type="ECO:0000313" key="10">
    <source>
        <dbReference type="Proteomes" id="UP000492820"/>
    </source>
</evidence>
<dbReference type="InterPro" id="IPR013783">
    <property type="entry name" value="Ig-like_fold"/>
</dbReference>
<dbReference type="InterPro" id="IPR050958">
    <property type="entry name" value="Cell_Adh-Cytoskel_Orgn"/>
</dbReference>
<evidence type="ECO:0000256" key="5">
    <source>
        <dbReference type="SAM" id="Phobius"/>
    </source>
</evidence>
<comment type="caution">
    <text evidence="3">Lacks conserved residue(s) required for the propagation of feature annotation.</text>
</comment>
<feature type="chain" id="PRO_5035983748" evidence="6">
    <location>
        <begin position="17"/>
        <end position="513"/>
    </location>
</feature>
<dbReference type="Gene3D" id="2.10.25.10">
    <property type="entry name" value="Laminin"/>
    <property type="match status" value="1"/>
</dbReference>
<organism evidence="9">
    <name type="scientific">Echinococcus granulosus</name>
    <name type="common">Hydatid tapeworm</name>
    <dbReference type="NCBI Taxonomy" id="6210"/>
    <lineage>
        <taxon>Eukaryota</taxon>
        <taxon>Metazoa</taxon>
        <taxon>Spiralia</taxon>
        <taxon>Lophotrochozoa</taxon>
        <taxon>Platyhelminthes</taxon>
        <taxon>Cestoda</taxon>
        <taxon>Eucestoda</taxon>
        <taxon>Cyclophyllidea</taxon>
        <taxon>Taeniidae</taxon>
        <taxon>Echinococcus</taxon>
        <taxon>Echinococcus granulosus group</taxon>
    </lineage>
</organism>
<dbReference type="InterPro" id="IPR013098">
    <property type="entry name" value="Ig_I-set"/>
</dbReference>
<name>A0A068X0C6_ECHGR</name>
<dbReference type="SUPFAM" id="SSF48726">
    <property type="entry name" value="Immunoglobulin"/>
    <property type="match status" value="1"/>
</dbReference>
<dbReference type="GO" id="GO:0050808">
    <property type="term" value="P:synapse organization"/>
    <property type="evidence" value="ECO:0007669"/>
    <property type="project" value="TreeGrafter"/>
</dbReference>
<feature type="compositionally biased region" description="Polar residues" evidence="4">
    <location>
        <begin position="455"/>
        <end position="479"/>
    </location>
</feature>
<dbReference type="Gene3D" id="2.60.40.10">
    <property type="entry name" value="Immunoglobulins"/>
    <property type="match status" value="1"/>
</dbReference>
<dbReference type="PROSITE" id="PS00022">
    <property type="entry name" value="EGF_1"/>
    <property type="match status" value="1"/>
</dbReference>
<evidence type="ECO:0000256" key="3">
    <source>
        <dbReference type="PROSITE-ProRule" id="PRU00076"/>
    </source>
</evidence>
<dbReference type="InterPro" id="IPR036179">
    <property type="entry name" value="Ig-like_dom_sf"/>
</dbReference>
<reference evidence="9" key="2">
    <citation type="submission" date="2014-06" db="EMBL/GenBank/DDBJ databases">
        <authorList>
            <person name="Aslett M."/>
        </authorList>
    </citation>
    <scope>NUCLEOTIDE SEQUENCE</scope>
</reference>
<evidence type="ECO:0000313" key="9">
    <source>
        <dbReference type="EMBL" id="CDS23402.1"/>
    </source>
</evidence>
<keyword evidence="5" id="KW-1133">Transmembrane helix</keyword>
<keyword evidence="5" id="KW-0472">Membrane</keyword>
<evidence type="ECO:0000256" key="4">
    <source>
        <dbReference type="SAM" id="MobiDB-lite"/>
    </source>
</evidence>
<keyword evidence="1 6" id="KW-0732">Signal</keyword>
<dbReference type="EMBL" id="LK028590">
    <property type="protein sequence ID" value="CDS23402.1"/>
    <property type="molecule type" value="Genomic_DNA"/>
</dbReference>
<feature type="domain" description="EGF-like" evidence="7">
    <location>
        <begin position="288"/>
        <end position="329"/>
    </location>
</feature>
<evidence type="ECO:0000259" key="8">
    <source>
        <dbReference type="PROSITE" id="PS50835"/>
    </source>
</evidence>
<dbReference type="WBParaSite" id="EgrG_000090400">
    <property type="protein sequence ID" value="EgrG_000090400"/>
    <property type="gene ID" value="EgrG_000090400"/>
</dbReference>
<dbReference type="PROSITE" id="PS01186">
    <property type="entry name" value="EGF_2"/>
    <property type="match status" value="1"/>
</dbReference>
<feature type="region of interest" description="Disordered" evidence="4">
    <location>
        <begin position="451"/>
        <end position="480"/>
    </location>
</feature>
<protein>
    <submittedName>
        <fullName evidence="9 11">Pro neuregulin 2 membrane bound</fullName>
    </submittedName>
</protein>
<dbReference type="PROSITE" id="PS50835">
    <property type="entry name" value="IG_LIKE"/>
    <property type="match status" value="1"/>
</dbReference>
<dbReference type="CDD" id="cd00096">
    <property type="entry name" value="Ig"/>
    <property type="match status" value="1"/>
</dbReference>
<feature type="disulfide bond" evidence="3">
    <location>
        <begin position="319"/>
        <end position="328"/>
    </location>
</feature>
<reference evidence="11" key="3">
    <citation type="submission" date="2020-10" db="UniProtKB">
        <authorList>
            <consortium name="WormBaseParasite"/>
        </authorList>
    </citation>
    <scope>IDENTIFICATION</scope>
</reference>
<dbReference type="InterPro" id="IPR003598">
    <property type="entry name" value="Ig_sub2"/>
</dbReference>
<accession>A0A068X0C6</accession>
<feature type="transmembrane region" description="Helical" evidence="5">
    <location>
        <begin position="348"/>
        <end position="373"/>
    </location>
</feature>
<feature type="signal peptide" evidence="6">
    <location>
        <begin position="1"/>
        <end position="16"/>
    </location>
</feature>
<dbReference type="PANTHER" id="PTHR45080:SF8">
    <property type="entry name" value="IG-LIKE DOMAIN-CONTAINING PROTEIN"/>
    <property type="match status" value="1"/>
</dbReference>
<dbReference type="GO" id="GO:0005886">
    <property type="term" value="C:plasma membrane"/>
    <property type="evidence" value="ECO:0007669"/>
    <property type="project" value="TreeGrafter"/>
</dbReference>
<dbReference type="GO" id="GO:0030424">
    <property type="term" value="C:axon"/>
    <property type="evidence" value="ECO:0007669"/>
    <property type="project" value="TreeGrafter"/>
</dbReference>
<feature type="domain" description="Ig-like" evidence="8">
    <location>
        <begin position="174"/>
        <end position="271"/>
    </location>
</feature>
<gene>
    <name evidence="9" type="ORF">EgrG_000090400</name>
</gene>
<dbReference type="GO" id="GO:0007156">
    <property type="term" value="P:homophilic cell adhesion via plasma membrane adhesion molecules"/>
    <property type="evidence" value="ECO:0007669"/>
    <property type="project" value="TreeGrafter"/>
</dbReference>
<dbReference type="SMART" id="SM00409">
    <property type="entry name" value="IG"/>
    <property type="match status" value="1"/>
</dbReference>
<proteinExistence type="predicted"/>
<keyword evidence="2 3" id="KW-1015">Disulfide bond</keyword>
<dbReference type="InterPro" id="IPR000742">
    <property type="entry name" value="EGF"/>
</dbReference>
<dbReference type="PANTHER" id="PTHR45080">
    <property type="entry name" value="CONTACTIN 5"/>
    <property type="match status" value="1"/>
</dbReference>
<dbReference type="SMART" id="SM00408">
    <property type="entry name" value="IGc2"/>
    <property type="match status" value="1"/>
</dbReference>
<dbReference type="Proteomes" id="UP000492820">
    <property type="component" value="Unassembled WGS sequence"/>
</dbReference>
<dbReference type="GO" id="GO:0043025">
    <property type="term" value="C:neuronal cell body"/>
    <property type="evidence" value="ECO:0007669"/>
    <property type="project" value="TreeGrafter"/>
</dbReference>
<evidence type="ECO:0000259" key="7">
    <source>
        <dbReference type="PROSITE" id="PS50026"/>
    </source>
</evidence>
<dbReference type="GO" id="GO:0008046">
    <property type="term" value="F:axon guidance receptor activity"/>
    <property type="evidence" value="ECO:0007669"/>
    <property type="project" value="TreeGrafter"/>
</dbReference>
<evidence type="ECO:0000313" key="11">
    <source>
        <dbReference type="WBParaSite" id="EgrG_000090400"/>
    </source>
</evidence>
<sequence length="513" mass="57070">MIAIFVLVVLFTPFRCLLDAIEAPKCAPSPKASEIRQYLSTSSIVLHARLQEMIPLKDDQEFDVVILVTQVLAKPAGVNIPPRVALRRFFIPSNKSSSSPSSGSTFDSFHQRFGCLEAFKPNAKYTFLLADTGEIVVQRRIVLPVFALSGPSLTFSEEVTAEILQYLCRTCYSPQVNTFEPQILPFGEDFNATCVANGDPLPHVMWYKDSYPVDIAANGRNVRVEIVQTSSHVREAILEIDNLVLLDNGDYVCKASNPLGSTQSLLQLRVSTAGVSLTDQEIAMESRDLVPCPADENHCFNDGECFAKKSNPLERRCKCKDGFMGDQCQFRTSGIVFSTMSVGNANTIWLQTLLQFAFFGLFGLIVVGIILAFRRKDLRAKRKRKIMLGNEVLLKSQYIQVNTIEPPPPPINSPNPSNLQMPRQKVNFFAPVMPQIPNYTRLDTGELNFNACGDSRNTNSPEESPTSNRPRLTLLQQPQRVGLTRGGLEPIEEQEVDASSSFLSSNHENPNFL</sequence>
<dbReference type="Pfam" id="PF07679">
    <property type="entry name" value="I-set"/>
    <property type="match status" value="1"/>
</dbReference>
<keyword evidence="3" id="KW-0245">EGF-like domain</keyword>